<gene>
    <name evidence="2" type="ORF">FA15DRAFT_561410</name>
</gene>
<dbReference type="Proteomes" id="UP000307440">
    <property type="component" value="Unassembled WGS sequence"/>
</dbReference>
<dbReference type="OrthoDB" id="2141050at2759"/>
<dbReference type="AlphaFoldDB" id="A0A5C3KDN3"/>
<proteinExistence type="predicted"/>
<organism evidence="2 3">
    <name type="scientific">Coprinopsis marcescibilis</name>
    <name type="common">Agaric fungus</name>
    <name type="synonym">Psathyrella marcescibilis</name>
    <dbReference type="NCBI Taxonomy" id="230819"/>
    <lineage>
        <taxon>Eukaryota</taxon>
        <taxon>Fungi</taxon>
        <taxon>Dikarya</taxon>
        <taxon>Basidiomycota</taxon>
        <taxon>Agaricomycotina</taxon>
        <taxon>Agaricomycetes</taxon>
        <taxon>Agaricomycetidae</taxon>
        <taxon>Agaricales</taxon>
        <taxon>Agaricineae</taxon>
        <taxon>Psathyrellaceae</taxon>
        <taxon>Coprinopsis</taxon>
    </lineage>
</organism>
<dbReference type="STRING" id="230819.A0A5C3KDN3"/>
<dbReference type="PANTHER" id="PTHR39218:SF1">
    <property type="entry name" value="OXIDOREDUCTASE 14 KDA SUBUNIT, PUTATIVE (AFU_ORTHOLOGUE AFUA_1G12110)-RELATED"/>
    <property type="match status" value="1"/>
</dbReference>
<evidence type="ECO:0000313" key="3">
    <source>
        <dbReference type="Proteomes" id="UP000307440"/>
    </source>
</evidence>
<feature type="non-terminal residue" evidence="2">
    <location>
        <position position="73"/>
    </location>
</feature>
<sequence length="73" mass="8150">MSLLANIVGFATFGLAARFGQLAIQQRNLMSNPGAHIIAMGAFGYAGYWAHKWDVRAAEIITDSRIEIEERRR</sequence>
<accession>A0A5C3KDN3</accession>
<evidence type="ECO:0000313" key="2">
    <source>
        <dbReference type="EMBL" id="TFK18121.1"/>
    </source>
</evidence>
<keyword evidence="3" id="KW-1185">Reference proteome</keyword>
<evidence type="ECO:0008006" key="4">
    <source>
        <dbReference type="Google" id="ProtNLM"/>
    </source>
</evidence>
<evidence type="ECO:0000256" key="1">
    <source>
        <dbReference type="SAM" id="SignalP"/>
    </source>
</evidence>
<feature type="chain" id="PRO_5022918151" description="NADH-ubiquinone oxidoreductase 14 kDa subunit" evidence="1">
    <location>
        <begin position="17"/>
        <end position="73"/>
    </location>
</feature>
<name>A0A5C3KDN3_COPMA</name>
<feature type="signal peptide" evidence="1">
    <location>
        <begin position="1"/>
        <end position="16"/>
    </location>
</feature>
<protein>
    <recommendedName>
        <fullName evidence="4">NADH-ubiquinone oxidoreductase 14 kDa subunit</fullName>
    </recommendedName>
</protein>
<dbReference type="PANTHER" id="PTHR39218">
    <property type="entry name" value="OXIDOREDUCTASE 14 KDA SUBUNIT, PUTATIVE (AFU_ORTHOLOGUE AFUA_1G12110)-RELATED"/>
    <property type="match status" value="1"/>
</dbReference>
<dbReference type="EMBL" id="ML210429">
    <property type="protein sequence ID" value="TFK18121.1"/>
    <property type="molecule type" value="Genomic_DNA"/>
</dbReference>
<reference evidence="2 3" key="1">
    <citation type="journal article" date="2019" name="Nat. Ecol. Evol.">
        <title>Megaphylogeny resolves global patterns of mushroom evolution.</title>
        <authorList>
            <person name="Varga T."/>
            <person name="Krizsan K."/>
            <person name="Foldi C."/>
            <person name="Dima B."/>
            <person name="Sanchez-Garcia M."/>
            <person name="Sanchez-Ramirez S."/>
            <person name="Szollosi G.J."/>
            <person name="Szarkandi J.G."/>
            <person name="Papp V."/>
            <person name="Albert L."/>
            <person name="Andreopoulos W."/>
            <person name="Angelini C."/>
            <person name="Antonin V."/>
            <person name="Barry K.W."/>
            <person name="Bougher N.L."/>
            <person name="Buchanan P."/>
            <person name="Buyck B."/>
            <person name="Bense V."/>
            <person name="Catcheside P."/>
            <person name="Chovatia M."/>
            <person name="Cooper J."/>
            <person name="Damon W."/>
            <person name="Desjardin D."/>
            <person name="Finy P."/>
            <person name="Geml J."/>
            <person name="Haridas S."/>
            <person name="Hughes K."/>
            <person name="Justo A."/>
            <person name="Karasinski D."/>
            <person name="Kautmanova I."/>
            <person name="Kiss B."/>
            <person name="Kocsube S."/>
            <person name="Kotiranta H."/>
            <person name="LaButti K.M."/>
            <person name="Lechner B.E."/>
            <person name="Liimatainen K."/>
            <person name="Lipzen A."/>
            <person name="Lukacs Z."/>
            <person name="Mihaltcheva S."/>
            <person name="Morgado L.N."/>
            <person name="Niskanen T."/>
            <person name="Noordeloos M.E."/>
            <person name="Ohm R.A."/>
            <person name="Ortiz-Santana B."/>
            <person name="Ovrebo C."/>
            <person name="Racz N."/>
            <person name="Riley R."/>
            <person name="Savchenko A."/>
            <person name="Shiryaev A."/>
            <person name="Soop K."/>
            <person name="Spirin V."/>
            <person name="Szebenyi C."/>
            <person name="Tomsovsky M."/>
            <person name="Tulloss R.E."/>
            <person name="Uehling J."/>
            <person name="Grigoriev I.V."/>
            <person name="Vagvolgyi C."/>
            <person name="Papp T."/>
            <person name="Martin F.M."/>
            <person name="Miettinen O."/>
            <person name="Hibbett D.S."/>
            <person name="Nagy L.G."/>
        </authorList>
    </citation>
    <scope>NUCLEOTIDE SEQUENCE [LARGE SCALE GENOMIC DNA]</scope>
    <source>
        <strain evidence="2 3">CBS 121175</strain>
    </source>
</reference>
<keyword evidence="1" id="KW-0732">Signal</keyword>